<organism evidence="1 2">
    <name type="scientific">Cytospora chrysosperma</name>
    <name type="common">Cytospora canker fungus</name>
    <name type="synonym">Sphaeria chrysosperma</name>
    <dbReference type="NCBI Taxonomy" id="252740"/>
    <lineage>
        <taxon>Eukaryota</taxon>
        <taxon>Fungi</taxon>
        <taxon>Dikarya</taxon>
        <taxon>Ascomycota</taxon>
        <taxon>Pezizomycotina</taxon>
        <taxon>Sordariomycetes</taxon>
        <taxon>Sordariomycetidae</taxon>
        <taxon>Diaporthales</taxon>
        <taxon>Cytosporaceae</taxon>
        <taxon>Cytospora</taxon>
    </lineage>
</organism>
<reference evidence="1 2" key="1">
    <citation type="submission" date="2015-09" db="EMBL/GenBank/DDBJ databases">
        <title>Host preference determinants of Valsa canker pathogens revealed by comparative genomics.</title>
        <authorList>
            <person name="Yin Z."/>
            <person name="Huang L."/>
        </authorList>
    </citation>
    <scope>NUCLEOTIDE SEQUENCE [LARGE SCALE GENOMIC DNA]</scope>
    <source>
        <strain evidence="1 2">YSFL</strain>
    </source>
</reference>
<protein>
    <submittedName>
        <fullName evidence="1">Uncharacterized protein</fullName>
    </submittedName>
</protein>
<keyword evidence="2" id="KW-1185">Reference proteome</keyword>
<evidence type="ECO:0000313" key="2">
    <source>
        <dbReference type="Proteomes" id="UP000284375"/>
    </source>
</evidence>
<dbReference type="EMBL" id="LJZO01000001">
    <property type="protein sequence ID" value="ROW05453.1"/>
    <property type="molecule type" value="Genomic_DNA"/>
</dbReference>
<dbReference type="Proteomes" id="UP000284375">
    <property type="component" value="Unassembled WGS sequence"/>
</dbReference>
<comment type="caution">
    <text evidence="1">The sequence shown here is derived from an EMBL/GenBank/DDBJ whole genome shotgun (WGS) entry which is preliminary data.</text>
</comment>
<proteinExistence type="predicted"/>
<accession>A0A423WPW1</accession>
<gene>
    <name evidence="1" type="ORF">VSDG_00602</name>
</gene>
<sequence length="69" mass="7418">MALVDFAAPTSGVFDDLTRPVLPYPLPELKALGDLLCWGTQRNHNAESTGILDGLCGTLAQICSNHLKH</sequence>
<name>A0A423WPW1_CYTCH</name>
<dbReference type="AlphaFoldDB" id="A0A423WPW1"/>
<evidence type="ECO:0000313" key="1">
    <source>
        <dbReference type="EMBL" id="ROW05453.1"/>
    </source>
</evidence>